<evidence type="ECO:0000313" key="1">
    <source>
        <dbReference type="EMBL" id="ADN74374.1"/>
    </source>
</evidence>
<evidence type="ECO:0000313" key="2">
    <source>
        <dbReference type="Proteomes" id="UP000006683"/>
    </source>
</evidence>
<accession>E1SKY0</accession>
<organism evidence="1 2">
    <name type="scientific">Ferrimonas balearica (strain DSM 9799 / CCM 4581 / KCTC 23876 / PAT)</name>
    <dbReference type="NCBI Taxonomy" id="550540"/>
    <lineage>
        <taxon>Bacteria</taxon>
        <taxon>Pseudomonadati</taxon>
        <taxon>Pseudomonadota</taxon>
        <taxon>Gammaproteobacteria</taxon>
        <taxon>Alteromonadales</taxon>
        <taxon>Ferrimonadaceae</taxon>
        <taxon>Ferrimonas</taxon>
    </lineage>
</organism>
<sequence length="142" mass="15211">MDMKLSPMRLFSTLMLVVALISQGAVARVHLMPDMSPAEMSAMHAHHEMAASTSQHDGMAHCKAQSVATHDCCESMAQPDDCHDANAPCNGECGMCKVFSPAGVALLTTALQPWQPSPERALPQPKFFHSVALSQDSKPPIA</sequence>
<proteinExistence type="predicted"/>
<keyword evidence="2" id="KW-1185">Reference proteome</keyword>
<dbReference type="STRING" id="550540.Fbal_0160"/>
<gene>
    <name evidence="1" type="ordered locus">Fbal_0160</name>
</gene>
<reference evidence="1 2" key="1">
    <citation type="journal article" date="2010" name="Stand. Genomic Sci.">
        <title>Complete genome sequence of Ferrimonas balearica type strain (PAT).</title>
        <authorList>
            <person name="Nolan M."/>
            <person name="Sikorski J."/>
            <person name="Davenport K."/>
            <person name="Lucas S."/>
            <person name="Glavina Del Rio T."/>
            <person name="Tice H."/>
            <person name="Cheng J."/>
            <person name="Goodwin L."/>
            <person name="Pitluck S."/>
            <person name="Liolios K."/>
            <person name="Ivanova N."/>
            <person name="Mavromatis K."/>
            <person name="Ovchinnikova G."/>
            <person name="Pati A."/>
            <person name="Chen A."/>
            <person name="Palaniappan K."/>
            <person name="Land M."/>
            <person name="Hauser L."/>
            <person name="Chang Y."/>
            <person name="Jeffries C."/>
            <person name="Tapia R."/>
            <person name="Brettin T."/>
            <person name="Detter J."/>
            <person name="Han C."/>
            <person name="Yasawong M."/>
            <person name="Rohde M."/>
            <person name="Tindall B."/>
            <person name="Goker M."/>
            <person name="Woyke T."/>
            <person name="Bristow J."/>
            <person name="Eisen J."/>
            <person name="Markowitz V."/>
            <person name="Hugenholtz P."/>
            <person name="Kyrpides N."/>
            <person name="Klenk H."/>
            <person name="Lapidus A."/>
        </authorList>
    </citation>
    <scope>NUCLEOTIDE SEQUENCE [LARGE SCALE GENOMIC DNA]</scope>
    <source>
        <strain evidence="2">DSM 9799 / CCM 4581 / KCTC 23876 / PAT</strain>
    </source>
</reference>
<dbReference type="AlphaFoldDB" id="E1SKY0"/>
<dbReference type="HOGENOM" id="CLU_1812922_0_0_6"/>
<protein>
    <recommendedName>
        <fullName evidence="3">CopL family metal-binding regulatory protein</fullName>
    </recommendedName>
</protein>
<name>E1SKY0_FERBD</name>
<dbReference type="EMBL" id="CP002209">
    <property type="protein sequence ID" value="ADN74374.1"/>
    <property type="molecule type" value="Genomic_DNA"/>
</dbReference>
<evidence type="ECO:0008006" key="3">
    <source>
        <dbReference type="Google" id="ProtNLM"/>
    </source>
</evidence>
<dbReference type="Proteomes" id="UP000006683">
    <property type="component" value="Chromosome"/>
</dbReference>
<dbReference type="KEGG" id="fbl:Fbal_0160"/>